<gene>
    <name evidence="2" type="ORF">M153_11277000369</name>
</gene>
<sequence length="175" mass="19465">MLIIFLQSLLAIDYTIGTHHILDRDSNELTMAALGTESPVMTKRSNIWRDPSEDPTITFVNNKIGFTILIGRALKLCATSSTRLNLCPSTALTPDNGDDFRLVVGARGTSIRNKRNCLKIKTRDMRRNIRALTLVPCKDGNYSFFDIKSTTDAYNGPSPYNQASPSYGPMGWMSN</sequence>
<feature type="non-terminal residue" evidence="2">
    <location>
        <position position="175"/>
    </location>
</feature>
<dbReference type="Proteomes" id="UP000051530">
    <property type="component" value="Unassembled WGS sequence"/>
</dbReference>
<dbReference type="EMBL" id="LGUB01001175">
    <property type="protein sequence ID" value="KRH92136.1"/>
    <property type="molecule type" value="Genomic_DNA"/>
</dbReference>
<reference evidence="2 3" key="1">
    <citation type="submission" date="2015-07" db="EMBL/GenBank/DDBJ databases">
        <title>The genome of Pseudoloma neurophilia, a relevant intracellular parasite of the zebrafish.</title>
        <authorList>
            <person name="Ndikumana S."/>
            <person name="Pelin A."/>
            <person name="Sanders J."/>
            <person name="Corradi N."/>
        </authorList>
    </citation>
    <scope>NUCLEOTIDE SEQUENCE [LARGE SCALE GENOMIC DNA]</scope>
    <source>
        <strain evidence="2 3">MK1</strain>
    </source>
</reference>
<evidence type="ECO:0000256" key="1">
    <source>
        <dbReference type="SAM" id="SignalP"/>
    </source>
</evidence>
<name>A0A0R0LS93_9MICR</name>
<evidence type="ECO:0000313" key="2">
    <source>
        <dbReference type="EMBL" id="KRH92136.1"/>
    </source>
</evidence>
<organism evidence="2 3">
    <name type="scientific">Pseudoloma neurophilia</name>
    <dbReference type="NCBI Taxonomy" id="146866"/>
    <lineage>
        <taxon>Eukaryota</taxon>
        <taxon>Fungi</taxon>
        <taxon>Fungi incertae sedis</taxon>
        <taxon>Microsporidia</taxon>
        <taxon>Pseudoloma</taxon>
    </lineage>
</organism>
<feature type="signal peptide" evidence="1">
    <location>
        <begin position="1"/>
        <end position="17"/>
    </location>
</feature>
<proteinExistence type="predicted"/>
<comment type="caution">
    <text evidence="2">The sequence shown here is derived from an EMBL/GenBank/DDBJ whole genome shotgun (WGS) entry which is preliminary data.</text>
</comment>
<keyword evidence="1" id="KW-0732">Signal</keyword>
<dbReference type="AlphaFoldDB" id="A0A0R0LS93"/>
<accession>A0A0R0LS93</accession>
<protein>
    <recommendedName>
        <fullName evidence="4">Ricin B lectin protein</fullName>
    </recommendedName>
</protein>
<keyword evidence="3" id="KW-1185">Reference proteome</keyword>
<evidence type="ECO:0008006" key="4">
    <source>
        <dbReference type="Google" id="ProtNLM"/>
    </source>
</evidence>
<dbReference type="VEuPathDB" id="MicrosporidiaDB:M153_11277000369"/>
<feature type="chain" id="PRO_5006398894" description="Ricin B lectin protein" evidence="1">
    <location>
        <begin position="18"/>
        <end position="175"/>
    </location>
</feature>
<evidence type="ECO:0000313" key="3">
    <source>
        <dbReference type="Proteomes" id="UP000051530"/>
    </source>
</evidence>